<dbReference type="InterPro" id="IPR058240">
    <property type="entry name" value="rSAM_sf"/>
</dbReference>
<gene>
    <name evidence="2" type="ORF">BvMPK_3995</name>
</gene>
<dbReference type="Gene3D" id="3.20.20.70">
    <property type="entry name" value="Aldolase class I"/>
    <property type="match status" value="1"/>
</dbReference>
<dbReference type="InterPro" id="IPR023885">
    <property type="entry name" value="4Fe4S-binding_SPASM_dom"/>
</dbReference>
<protein>
    <submittedName>
        <fullName evidence="2">Radical SAM Domain-Containing Protein</fullName>
    </submittedName>
</protein>
<dbReference type="AlphaFoldDB" id="A0A0P0M5S1"/>
<dbReference type="SUPFAM" id="SSF102114">
    <property type="entry name" value="Radical SAM enzymes"/>
    <property type="match status" value="1"/>
</dbReference>
<sequence>MYPCIYGIDNPEYKMGNLIDQNLDVIWKSSKWNIFRGNLTLEDLTDCRNCKLHAVCVMKNCRLKPVYEGRSFTSSISYCNK</sequence>
<name>A0A0P0M5S1_PHOVU</name>
<dbReference type="EMBL" id="CP013020">
    <property type="protein sequence ID" value="ALK86547.1"/>
    <property type="molecule type" value="Genomic_DNA"/>
</dbReference>
<evidence type="ECO:0000313" key="2">
    <source>
        <dbReference type="EMBL" id="ALK86547.1"/>
    </source>
</evidence>
<dbReference type="Pfam" id="PF13186">
    <property type="entry name" value="SPASM"/>
    <property type="match status" value="1"/>
</dbReference>
<feature type="domain" description="4Fe4S-binding SPASM" evidence="1">
    <location>
        <begin position="1"/>
        <end position="51"/>
    </location>
</feature>
<reference evidence="3" key="1">
    <citation type="submission" date="2015-10" db="EMBL/GenBank/DDBJ databases">
        <title>Extensive mobilome-driven genome diversification in gut-associated Bacteroides vulgatus mpk.</title>
        <authorList>
            <person name="Beier S."/>
            <person name="Lange A."/>
            <person name="Huson D.H."/>
            <person name="Frick J.-S."/>
            <person name="Autenrieth I.B."/>
        </authorList>
    </citation>
    <scope>NUCLEOTIDE SEQUENCE [LARGE SCALE GENOMIC DNA]</scope>
    <source>
        <strain evidence="3">mpk</strain>
    </source>
</reference>
<dbReference type="InterPro" id="IPR013785">
    <property type="entry name" value="Aldolase_TIM"/>
</dbReference>
<dbReference type="PATRIC" id="fig|821.40.peg.4782"/>
<dbReference type="NCBIfam" id="TIGR04085">
    <property type="entry name" value="rSAM_more_4Fe4S"/>
    <property type="match status" value="1"/>
</dbReference>
<evidence type="ECO:0000313" key="3">
    <source>
        <dbReference type="Proteomes" id="UP000061587"/>
    </source>
</evidence>
<accession>A0A0P0M5S1</accession>
<organism evidence="2 3">
    <name type="scientific">Phocaeicola vulgatus</name>
    <name type="common">Bacteroides vulgatus</name>
    <dbReference type="NCBI Taxonomy" id="821"/>
    <lineage>
        <taxon>Bacteria</taxon>
        <taxon>Pseudomonadati</taxon>
        <taxon>Bacteroidota</taxon>
        <taxon>Bacteroidia</taxon>
        <taxon>Bacteroidales</taxon>
        <taxon>Bacteroidaceae</taxon>
        <taxon>Phocaeicola</taxon>
    </lineage>
</organism>
<proteinExistence type="predicted"/>
<reference evidence="2 3" key="2">
    <citation type="journal article" date="2016" name="Genome Biol. Evol.">
        <title>Extensive mobilome-driven genome diversification in mouse gut-associated Bacteroides vulgatus mpk.</title>
        <authorList>
            <person name="Lange A."/>
            <person name="Beier S."/>
            <person name="Steimle A."/>
            <person name="Autenrieth I.B."/>
            <person name="Huson D.H."/>
            <person name="Frick J.S."/>
        </authorList>
    </citation>
    <scope>NUCLEOTIDE SEQUENCE [LARGE SCALE GENOMIC DNA]</scope>
    <source>
        <strain evidence="3">mpk</strain>
    </source>
</reference>
<dbReference type="Proteomes" id="UP000061587">
    <property type="component" value="Chromosome"/>
</dbReference>
<evidence type="ECO:0000259" key="1">
    <source>
        <dbReference type="Pfam" id="PF13186"/>
    </source>
</evidence>